<dbReference type="SMART" id="SM00014">
    <property type="entry name" value="acidPPc"/>
    <property type="match status" value="1"/>
</dbReference>
<organism evidence="3 4">
    <name type="scientific">Xaviernesmea oryzae</name>
    <dbReference type="NCBI Taxonomy" id="464029"/>
    <lineage>
        <taxon>Bacteria</taxon>
        <taxon>Pseudomonadati</taxon>
        <taxon>Pseudomonadota</taxon>
        <taxon>Alphaproteobacteria</taxon>
        <taxon>Hyphomicrobiales</taxon>
        <taxon>Rhizobiaceae</taxon>
        <taxon>Rhizobium/Agrobacterium group</taxon>
        <taxon>Xaviernesmea</taxon>
    </lineage>
</organism>
<accession>A0A1Q9AT96</accession>
<dbReference type="InterPro" id="IPR036938">
    <property type="entry name" value="PAP2/HPO_sf"/>
</dbReference>
<feature type="transmembrane region" description="Helical" evidence="1">
    <location>
        <begin position="77"/>
        <end position="94"/>
    </location>
</feature>
<dbReference type="AlphaFoldDB" id="A0A1Q9AT96"/>
<feature type="transmembrane region" description="Helical" evidence="1">
    <location>
        <begin position="189"/>
        <end position="207"/>
    </location>
</feature>
<dbReference type="PANTHER" id="PTHR14969">
    <property type="entry name" value="SPHINGOSINE-1-PHOSPHATE PHOSPHOHYDROLASE"/>
    <property type="match status" value="1"/>
</dbReference>
<evidence type="ECO:0000259" key="2">
    <source>
        <dbReference type="SMART" id="SM00014"/>
    </source>
</evidence>
<evidence type="ECO:0000256" key="1">
    <source>
        <dbReference type="SAM" id="Phobius"/>
    </source>
</evidence>
<feature type="domain" description="Phosphatidic acid phosphatase type 2/haloperoxidase" evidence="2">
    <location>
        <begin position="109"/>
        <end position="230"/>
    </location>
</feature>
<keyword evidence="1" id="KW-0472">Membrane</keyword>
<name>A0A1Q9AT96_9HYPH</name>
<dbReference type="Gene3D" id="1.20.144.10">
    <property type="entry name" value="Phosphatidic acid phosphatase type 2/haloperoxidase"/>
    <property type="match status" value="1"/>
</dbReference>
<evidence type="ECO:0000313" key="4">
    <source>
        <dbReference type="Proteomes" id="UP000186364"/>
    </source>
</evidence>
<dbReference type="Pfam" id="PF01569">
    <property type="entry name" value="PAP2"/>
    <property type="match status" value="1"/>
</dbReference>
<feature type="transmembrane region" description="Helical" evidence="1">
    <location>
        <begin position="214"/>
        <end position="233"/>
    </location>
</feature>
<keyword evidence="4" id="KW-1185">Reference proteome</keyword>
<proteinExistence type="predicted"/>
<dbReference type="PANTHER" id="PTHR14969:SF13">
    <property type="entry name" value="AT30094P"/>
    <property type="match status" value="1"/>
</dbReference>
<reference evidence="3 4" key="1">
    <citation type="submission" date="2016-09" db="EMBL/GenBank/DDBJ databases">
        <title>Rhizobium sp. nov., a novel species isolated from the rice rhizosphere.</title>
        <authorList>
            <person name="Zhao J."/>
            <person name="Zhang X."/>
        </authorList>
    </citation>
    <scope>NUCLEOTIDE SEQUENCE [LARGE SCALE GENOMIC DNA]</scope>
    <source>
        <strain evidence="3 4">1.7048</strain>
    </source>
</reference>
<keyword evidence="1" id="KW-1133">Transmembrane helix</keyword>
<dbReference type="InterPro" id="IPR000326">
    <property type="entry name" value="PAP2/HPO"/>
</dbReference>
<keyword evidence="1" id="KW-0812">Transmembrane</keyword>
<sequence length="248" mass="26593">MVRGADRDLILGLGLACLWTATLEMFHIVPAIDLWIQHLFFSPVPCPVGSRLDAICGSFPIGDVAALQTVRKVLFDLPFVVTGLVLVTLAWAVIRPGRFSMPALRDMAALLATMAIGPGLIVNVFLKSYSGRPRPMQTDLFGGDMGFMAAGQFGGACHDNCSFVSGEAAGAAWLVCALVLLPTPLRRKALPIALGIAVLTSLLRVVFGRHYPSDALLGFLLTFVVFQLVRLGLRALPLPAYPSPKSHQ</sequence>
<dbReference type="Proteomes" id="UP000186364">
    <property type="component" value="Unassembled WGS sequence"/>
</dbReference>
<dbReference type="EMBL" id="MKIP01000057">
    <property type="protein sequence ID" value="OLP58535.1"/>
    <property type="molecule type" value="Genomic_DNA"/>
</dbReference>
<dbReference type="SUPFAM" id="SSF48317">
    <property type="entry name" value="Acid phosphatase/Vanadium-dependent haloperoxidase"/>
    <property type="match status" value="1"/>
</dbReference>
<comment type="caution">
    <text evidence="3">The sequence shown here is derived from an EMBL/GenBank/DDBJ whole genome shotgun (WGS) entry which is preliminary data.</text>
</comment>
<protein>
    <recommendedName>
        <fullName evidence="2">Phosphatidic acid phosphatase type 2/haloperoxidase domain-containing protein</fullName>
    </recommendedName>
</protein>
<gene>
    <name evidence="3" type="ORF">BJF93_16885</name>
</gene>
<evidence type="ECO:0000313" key="3">
    <source>
        <dbReference type="EMBL" id="OLP58535.1"/>
    </source>
</evidence>
<feature type="transmembrane region" description="Helical" evidence="1">
    <location>
        <begin position="106"/>
        <end position="126"/>
    </location>
</feature>